<dbReference type="Pfam" id="PF17168">
    <property type="entry name" value="DUF5127"/>
    <property type="match status" value="1"/>
</dbReference>
<accession>A0AAD4LLD5</accession>
<organism evidence="3 4">
    <name type="scientific">Lactarius akahatsu</name>
    <dbReference type="NCBI Taxonomy" id="416441"/>
    <lineage>
        <taxon>Eukaryota</taxon>
        <taxon>Fungi</taxon>
        <taxon>Dikarya</taxon>
        <taxon>Basidiomycota</taxon>
        <taxon>Agaricomycotina</taxon>
        <taxon>Agaricomycetes</taxon>
        <taxon>Russulales</taxon>
        <taxon>Russulaceae</taxon>
        <taxon>Lactarius</taxon>
    </lineage>
</organism>
<evidence type="ECO:0000313" key="3">
    <source>
        <dbReference type="EMBL" id="KAH8995309.1"/>
    </source>
</evidence>
<evidence type="ECO:0008006" key="5">
    <source>
        <dbReference type="Google" id="ProtNLM"/>
    </source>
</evidence>
<sequence>MQAGRAAPSLRQSRQQCATGVGDEFHEGFMDEYSMNYEDSNTVQQPRSGWDPSLDLLNLVVLVRVDNSTYLFLGNASTVNTTVNLTNVTVSPTQTKLIADAGPMQINLTFLNPIEREDWVKQSIPFSYMTLTAESRDGTAHAIQVYSDLNLGIAQLDSVATSAAGVVANGGHFNYAIRPQPEWGTLYYGMQSGVRGDITTNISKVPASLFAISRDLGTIQATQDPVISVIGYDVNLVINYTDLSGATQKRKLLYQDKYGGKGDILADFISDFANASSRAQELDLKILQQASPISGPLGDLVSLATAHVYGSFLLTIALDANGNFDDLDVMAFMRNMGGSKTNRVNAVETLYSAFPAFMYIDPGLGRLFLEPLFRLQASQIYTNLYAAADIGTNYPDVTLTNSAHNQGVEHSGNMLIMTYAHARASGDVGLISRYYDTVLISWANYLSDATLLVHNQSSADGLSANNQTNLAIKGIIAIEAMSKMSSIVKRDADVDKYSSTAASLYAQWKSLALTSDKHLLATYEQVGSWTLGYNLFADIWLNTSVVESPVYDGQSTFINNLSSTSNFSNYGMPVDNLGTDADNPGPVSSWSMFAAAMMPNPDQRTTLISRVHNRESTYPLTPFGQGNLSATILGGGPSPAQGAMYAPLALEAPVQITAATTTGTSSTPHTGLSVVTKGVIGGVAALLVIGAIALVGQPTTAIALHLAGPQTDSQQLLLHRPFSPDVSPLPLRHAVPIPVGLSDKELARLRSLENVPHSQPTEGQPSNPLLTITTDRGELGGVAGVATSSFDAQRLQLENNFLRHEIEQLRVERSEFPPSYASDTGIAS</sequence>
<gene>
    <name evidence="3" type="ORF">EDB92DRAFT_1943297</name>
</gene>
<comment type="caution">
    <text evidence="3">The sequence shown here is derived from an EMBL/GenBank/DDBJ whole genome shotgun (WGS) entry which is preliminary data.</text>
</comment>
<dbReference type="SUPFAM" id="SSF48208">
    <property type="entry name" value="Six-hairpin glycosidases"/>
    <property type="match status" value="1"/>
</dbReference>
<keyword evidence="4" id="KW-1185">Reference proteome</keyword>
<evidence type="ECO:0000259" key="2">
    <source>
        <dbReference type="Pfam" id="PF17168"/>
    </source>
</evidence>
<evidence type="ECO:0000313" key="4">
    <source>
        <dbReference type="Proteomes" id="UP001201163"/>
    </source>
</evidence>
<dbReference type="PANTHER" id="PTHR31987:SF1">
    <property type="entry name" value="GLUTAMINASE A"/>
    <property type="match status" value="1"/>
</dbReference>
<dbReference type="InterPro" id="IPR032514">
    <property type="entry name" value="GtaA_central"/>
</dbReference>
<dbReference type="EMBL" id="JAKELL010000012">
    <property type="protein sequence ID" value="KAH8995309.1"/>
    <property type="molecule type" value="Genomic_DNA"/>
</dbReference>
<feature type="domain" description="Glutaminase A central" evidence="1">
    <location>
        <begin position="299"/>
        <end position="615"/>
    </location>
</feature>
<dbReference type="InterPro" id="IPR008928">
    <property type="entry name" value="6-hairpin_glycosidase_sf"/>
</dbReference>
<dbReference type="AlphaFoldDB" id="A0AAD4LLD5"/>
<dbReference type="InterPro" id="IPR033433">
    <property type="entry name" value="GtaA_N"/>
</dbReference>
<feature type="domain" description="Glutaminase A N-terminal" evidence="2">
    <location>
        <begin position="93"/>
        <end position="288"/>
    </location>
</feature>
<protein>
    <recommendedName>
        <fullName evidence="5">DUF1793-domain-containing protein</fullName>
    </recommendedName>
</protein>
<name>A0AAD4LLD5_9AGAM</name>
<dbReference type="GO" id="GO:0005975">
    <property type="term" value="P:carbohydrate metabolic process"/>
    <property type="evidence" value="ECO:0007669"/>
    <property type="project" value="InterPro"/>
</dbReference>
<dbReference type="Pfam" id="PF16335">
    <property type="entry name" value="GtaA_6_Hairpin"/>
    <property type="match status" value="1"/>
</dbReference>
<evidence type="ECO:0000259" key="1">
    <source>
        <dbReference type="Pfam" id="PF16335"/>
    </source>
</evidence>
<proteinExistence type="predicted"/>
<reference evidence="3" key="1">
    <citation type="submission" date="2022-01" db="EMBL/GenBank/DDBJ databases">
        <title>Comparative genomics reveals a dynamic genome evolution in the ectomycorrhizal milk-cap (Lactarius) mushrooms.</title>
        <authorList>
            <consortium name="DOE Joint Genome Institute"/>
            <person name="Lebreton A."/>
            <person name="Tang N."/>
            <person name="Kuo A."/>
            <person name="LaButti K."/>
            <person name="Drula E."/>
            <person name="Barry K."/>
            <person name="Clum A."/>
            <person name="Lipzen A."/>
            <person name="Mousain D."/>
            <person name="Ng V."/>
            <person name="Wang R."/>
            <person name="Wang X."/>
            <person name="Dai Y."/>
            <person name="Henrissat B."/>
            <person name="Grigoriev I.V."/>
            <person name="Guerin-Laguette A."/>
            <person name="Yu F."/>
            <person name="Martin F.M."/>
        </authorList>
    </citation>
    <scope>NUCLEOTIDE SEQUENCE</scope>
    <source>
        <strain evidence="3">QP</strain>
    </source>
</reference>
<dbReference type="PANTHER" id="PTHR31987">
    <property type="entry name" value="GLUTAMINASE A-RELATED"/>
    <property type="match status" value="1"/>
</dbReference>
<dbReference type="Proteomes" id="UP001201163">
    <property type="component" value="Unassembled WGS sequence"/>
</dbReference>
<dbReference type="InterPro" id="IPR052743">
    <property type="entry name" value="Glutaminase_GtaA"/>
</dbReference>